<sequence length="137" mass="14322">MPSSRRYSSRDAILATGNCTNGGRSSVVKDSDGRNMITYISRAGFVGNEACQATTAQGTISAVLTVTPGSCDDNMCGLQRQSGSCSLGRSSLTRRLRCNAGEYSAQLEVPNGISGACLQVGIWLADGSIQRAPVKII</sequence>
<name>A0A383V574_TETOB</name>
<proteinExistence type="predicted"/>
<organism evidence="1 2">
    <name type="scientific">Tetradesmus obliquus</name>
    <name type="common">Green alga</name>
    <name type="synonym">Acutodesmus obliquus</name>
    <dbReference type="NCBI Taxonomy" id="3088"/>
    <lineage>
        <taxon>Eukaryota</taxon>
        <taxon>Viridiplantae</taxon>
        <taxon>Chlorophyta</taxon>
        <taxon>core chlorophytes</taxon>
        <taxon>Chlorophyceae</taxon>
        <taxon>CS clade</taxon>
        <taxon>Sphaeropleales</taxon>
        <taxon>Scenedesmaceae</taxon>
        <taxon>Tetradesmus</taxon>
    </lineage>
</organism>
<protein>
    <submittedName>
        <fullName evidence="1">Uncharacterized protein</fullName>
    </submittedName>
</protein>
<keyword evidence="2" id="KW-1185">Reference proteome</keyword>
<gene>
    <name evidence="1" type="ORF">BQ4739_LOCUS684</name>
</gene>
<dbReference type="Proteomes" id="UP000256970">
    <property type="component" value="Unassembled WGS sequence"/>
</dbReference>
<dbReference type="EMBL" id="FNXT01000045">
    <property type="protein sequence ID" value="SZX60103.1"/>
    <property type="molecule type" value="Genomic_DNA"/>
</dbReference>
<dbReference type="AlphaFoldDB" id="A0A383V574"/>
<evidence type="ECO:0000313" key="1">
    <source>
        <dbReference type="EMBL" id="SZX60103.1"/>
    </source>
</evidence>
<accession>A0A383V574</accession>
<reference evidence="1 2" key="1">
    <citation type="submission" date="2016-10" db="EMBL/GenBank/DDBJ databases">
        <authorList>
            <person name="Cai Z."/>
        </authorList>
    </citation>
    <scope>NUCLEOTIDE SEQUENCE [LARGE SCALE GENOMIC DNA]</scope>
</reference>
<evidence type="ECO:0000313" key="2">
    <source>
        <dbReference type="Proteomes" id="UP000256970"/>
    </source>
</evidence>